<evidence type="ECO:0008006" key="3">
    <source>
        <dbReference type="Google" id="ProtNLM"/>
    </source>
</evidence>
<name>A0ABV6JUK5_9PROT</name>
<evidence type="ECO:0000313" key="2">
    <source>
        <dbReference type="Proteomes" id="UP001589865"/>
    </source>
</evidence>
<organism evidence="1 2">
    <name type="scientific">Roseomonas elaeocarpi</name>
    <dbReference type="NCBI Taxonomy" id="907779"/>
    <lineage>
        <taxon>Bacteria</taxon>
        <taxon>Pseudomonadati</taxon>
        <taxon>Pseudomonadota</taxon>
        <taxon>Alphaproteobacteria</taxon>
        <taxon>Acetobacterales</taxon>
        <taxon>Roseomonadaceae</taxon>
        <taxon>Roseomonas</taxon>
    </lineage>
</organism>
<accession>A0ABV6JUK5</accession>
<sequence>MEASAAGHATTLTPALRPLLEELGELKRVRSAGREGSIATRLFQAGWARLVAGETTEAAMRATVADALAAARLGDLDAAALGAAGMTAAEILAVRRRAVEEVSAEFPPELRALLQAGLEAAPAPQVALPRFVGQLAEQPRAGVTCPGKPRLLLEPPENHAEHCLIVAVYGVVLAPRYGADPATVFLASMAHHLHNALLPDSGFTGEVLLGDRLEPVFARATEIALEELPGPLRDAVVVARRILPDAESGDSKTFHAADTLDRVLQIAQHLRAGQTTMHYVLHDMALVHEGAVKDFQDVVLRETGLL</sequence>
<reference evidence="1 2" key="1">
    <citation type="submission" date="2024-09" db="EMBL/GenBank/DDBJ databases">
        <authorList>
            <person name="Sun Q."/>
            <person name="Mori K."/>
        </authorList>
    </citation>
    <scope>NUCLEOTIDE SEQUENCE [LARGE SCALE GENOMIC DNA]</scope>
    <source>
        <strain evidence="1 2">TBRC 5777</strain>
    </source>
</reference>
<gene>
    <name evidence="1" type="ORF">ACFFGY_14140</name>
</gene>
<dbReference type="EMBL" id="JBHLUN010000009">
    <property type="protein sequence ID" value="MFC0409392.1"/>
    <property type="molecule type" value="Genomic_DNA"/>
</dbReference>
<evidence type="ECO:0000313" key="1">
    <source>
        <dbReference type="EMBL" id="MFC0409392.1"/>
    </source>
</evidence>
<comment type="caution">
    <text evidence="1">The sequence shown here is derived from an EMBL/GenBank/DDBJ whole genome shotgun (WGS) entry which is preliminary data.</text>
</comment>
<dbReference type="Gene3D" id="1.10.3210.10">
    <property type="entry name" value="Hypothetical protein af1432"/>
    <property type="match status" value="1"/>
</dbReference>
<dbReference type="SUPFAM" id="SSF109604">
    <property type="entry name" value="HD-domain/PDEase-like"/>
    <property type="match status" value="1"/>
</dbReference>
<proteinExistence type="predicted"/>
<protein>
    <recommendedName>
        <fullName evidence="3">HD domain-containing protein</fullName>
    </recommendedName>
</protein>
<dbReference type="RefSeq" id="WP_377045138.1">
    <property type="nucleotide sequence ID" value="NZ_JBHLUN010000009.1"/>
</dbReference>
<keyword evidence="2" id="KW-1185">Reference proteome</keyword>
<dbReference type="Proteomes" id="UP001589865">
    <property type="component" value="Unassembled WGS sequence"/>
</dbReference>